<gene>
    <name evidence="11" type="ordered locus">Turpa_3058</name>
</gene>
<evidence type="ECO:0000313" key="11">
    <source>
        <dbReference type="EMBL" id="AFM13697.1"/>
    </source>
</evidence>
<evidence type="ECO:0000256" key="5">
    <source>
        <dbReference type="ARBA" id="ARBA00022692"/>
    </source>
</evidence>
<dbReference type="HOGENOM" id="CLU_086356_5_0_12"/>
<evidence type="ECO:0000256" key="7">
    <source>
        <dbReference type="ARBA" id="ARBA00023136"/>
    </source>
</evidence>
<dbReference type="GO" id="GO:0015740">
    <property type="term" value="P:C4-dicarboxylate transport"/>
    <property type="evidence" value="ECO:0007669"/>
    <property type="project" value="TreeGrafter"/>
</dbReference>
<evidence type="ECO:0000256" key="8">
    <source>
        <dbReference type="ARBA" id="ARBA00038436"/>
    </source>
</evidence>
<keyword evidence="12" id="KW-1185">Reference proteome</keyword>
<keyword evidence="5 9" id="KW-0812">Transmembrane</keyword>
<sequence length="181" mass="20177">MLSIMKLILDAMARLEKWIAGICIATIMVLMVMDVFGRNVLKDGIVWAQKLSLHLMLWAGLLGASITSSKGGHLRPEIADKLWPKSFQPVLKSLEHFLISAFCATMAFFALKYILHSLETGDKTPVTELPMWLVQGVIPYTLASMAVRHFTYAFISEIRPKDLNEAEEALQLEAEVSGKGE</sequence>
<evidence type="ECO:0000256" key="4">
    <source>
        <dbReference type="ARBA" id="ARBA00022519"/>
    </source>
</evidence>
<evidence type="ECO:0000256" key="6">
    <source>
        <dbReference type="ARBA" id="ARBA00022989"/>
    </source>
</evidence>
<evidence type="ECO:0000256" key="9">
    <source>
        <dbReference type="SAM" id="Phobius"/>
    </source>
</evidence>
<dbReference type="PATRIC" id="fig|869212.3.peg.3085"/>
<reference evidence="11 12" key="1">
    <citation type="submission" date="2012-06" db="EMBL/GenBank/DDBJ databases">
        <title>The complete chromosome of genome of Turneriella parva DSM 21527.</title>
        <authorList>
            <consortium name="US DOE Joint Genome Institute (JGI-PGF)"/>
            <person name="Lucas S."/>
            <person name="Han J."/>
            <person name="Lapidus A."/>
            <person name="Bruce D."/>
            <person name="Goodwin L."/>
            <person name="Pitluck S."/>
            <person name="Peters L."/>
            <person name="Kyrpides N."/>
            <person name="Mavromatis K."/>
            <person name="Ivanova N."/>
            <person name="Mikhailova N."/>
            <person name="Chertkov O."/>
            <person name="Detter J.C."/>
            <person name="Tapia R."/>
            <person name="Han C."/>
            <person name="Land M."/>
            <person name="Hauser L."/>
            <person name="Markowitz V."/>
            <person name="Cheng J.-F."/>
            <person name="Hugenholtz P."/>
            <person name="Woyke T."/>
            <person name="Wu D."/>
            <person name="Gronow S."/>
            <person name="Wellnitz S."/>
            <person name="Brambilla E."/>
            <person name="Klenk H.-P."/>
            <person name="Eisen J.A."/>
        </authorList>
    </citation>
    <scope>NUCLEOTIDE SEQUENCE [LARGE SCALE GENOMIC DNA]</scope>
    <source>
        <strain evidence="12">ATCC BAA-1111 / DSM 21527 / NCTC 11395 / H</strain>
    </source>
</reference>
<organism evidence="11 12">
    <name type="scientific">Turneriella parva (strain ATCC BAA-1111 / DSM 21527 / NCTC 11395 / H)</name>
    <name type="common">Leptospira parva</name>
    <dbReference type="NCBI Taxonomy" id="869212"/>
    <lineage>
        <taxon>Bacteria</taxon>
        <taxon>Pseudomonadati</taxon>
        <taxon>Spirochaetota</taxon>
        <taxon>Spirochaetia</taxon>
        <taxon>Leptospirales</taxon>
        <taxon>Leptospiraceae</taxon>
        <taxon>Turneriella</taxon>
    </lineage>
</organism>
<accession>I4B8U0</accession>
<name>I4B8U0_TURPD</name>
<feature type="transmembrane region" description="Helical" evidence="9">
    <location>
        <begin position="18"/>
        <end position="41"/>
    </location>
</feature>
<dbReference type="PANTHER" id="PTHR35011:SF10">
    <property type="entry name" value="TRAP TRANSPORTER SMALL PERMEASE PROTEIN"/>
    <property type="match status" value="1"/>
</dbReference>
<feature type="transmembrane region" description="Helical" evidence="9">
    <location>
        <begin position="53"/>
        <end position="74"/>
    </location>
</feature>
<feature type="transmembrane region" description="Helical" evidence="9">
    <location>
        <begin position="94"/>
        <end position="115"/>
    </location>
</feature>
<keyword evidence="3" id="KW-1003">Cell membrane</keyword>
<dbReference type="Proteomes" id="UP000006048">
    <property type="component" value="Chromosome"/>
</dbReference>
<evidence type="ECO:0000256" key="1">
    <source>
        <dbReference type="ARBA" id="ARBA00004429"/>
    </source>
</evidence>
<comment type="subcellular location">
    <subcellularLocation>
        <location evidence="1">Cell inner membrane</location>
        <topology evidence="1">Multi-pass membrane protein</topology>
    </subcellularLocation>
</comment>
<dbReference type="AlphaFoldDB" id="I4B8U0"/>
<dbReference type="InterPro" id="IPR055348">
    <property type="entry name" value="DctQ"/>
</dbReference>
<dbReference type="InterPro" id="IPR007387">
    <property type="entry name" value="TRAP_DctQ"/>
</dbReference>
<keyword evidence="7 9" id="KW-0472">Membrane</keyword>
<keyword evidence="6 9" id="KW-1133">Transmembrane helix</keyword>
<dbReference type="EMBL" id="CP002959">
    <property type="protein sequence ID" value="AFM13697.1"/>
    <property type="molecule type" value="Genomic_DNA"/>
</dbReference>
<dbReference type="GO" id="GO:0005886">
    <property type="term" value="C:plasma membrane"/>
    <property type="evidence" value="ECO:0007669"/>
    <property type="project" value="UniProtKB-SubCell"/>
</dbReference>
<dbReference type="KEGG" id="tpx:Turpa_3058"/>
<evidence type="ECO:0000256" key="2">
    <source>
        <dbReference type="ARBA" id="ARBA00022448"/>
    </source>
</evidence>
<feature type="domain" description="Tripartite ATP-independent periplasmic transporters DctQ component" evidence="10">
    <location>
        <begin position="27"/>
        <end position="154"/>
    </location>
</feature>
<evidence type="ECO:0000313" key="12">
    <source>
        <dbReference type="Proteomes" id="UP000006048"/>
    </source>
</evidence>
<keyword evidence="4" id="KW-0997">Cell inner membrane</keyword>
<dbReference type="Pfam" id="PF04290">
    <property type="entry name" value="DctQ"/>
    <property type="match status" value="1"/>
</dbReference>
<evidence type="ECO:0000259" key="10">
    <source>
        <dbReference type="Pfam" id="PF04290"/>
    </source>
</evidence>
<dbReference type="STRING" id="869212.Turpa_3058"/>
<protein>
    <submittedName>
        <fullName evidence="11">Tripartite ATP-independent periplasmic transporter DctQ component</fullName>
    </submittedName>
</protein>
<dbReference type="GO" id="GO:0022857">
    <property type="term" value="F:transmembrane transporter activity"/>
    <property type="evidence" value="ECO:0007669"/>
    <property type="project" value="TreeGrafter"/>
</dbReference>
<keyword evidence="2" id="KW-0813">Transport</keyword>
<proteinExistence type="inferred from homology"/>
<dbReference type="PANTHER" id="PTHR35011">
    <property type="entry name" value="2,3-DIKETO-L-GULONATE TRAP TRANSPORTER SMALL PERMEASE PROTEIN YIAM"/>
    <property type="match status" value="1"/>
</dbReference>
<evidence type="ECO:0000256" key="3">
    <source>
        <dbReference type="ARBA" id="ARBA00022475"/>
    </source>
</evidence>
<comment type="similarity">
    <text evidence="8">Belongs to the TRAP transporter small permease family.</text>
</comment>